<accession>A0A918DG61</accession>
<name>A0A918DG61_9ALTE</name>
<comment type="caution">
    <text evidence="1">The sequence shown here is derived from an EMBL/GenBank/DDBJ whole genome shotgun (WGS) entry which is preliminary data.</text>
</comment>
<dbReference type="AlphaFoldDB" id="A0A918DG61"/>
<sequence>MTLLAEWLVAKSKRRYQLASTRYQRMSTRRQQQTGVCRRQLINLRRHPLGLMLGAGCTVLVWRNRRVRALMRLYINRKLLSWLGRTGRART</sequence>
<reference evidence="1" key="1">
    <citation type="journal article" date="2014" name="Int. J. Syst. Evol. Microbiol.">
        <title>Complete genome sequence of Corynebacterium casei LMG S-19264T (=DSM 44701T), isolated from a smear-ripened cheese.</title>
        <authorList>
            <consortium name="US DOE Joint Genome Institute (JGI-PGF)"/>
            <person name="Walter F."/>
            <person name="Albersmeier A."/>
            <person name="Kalinowski J."/>
            <person name="Ruckert C."/>
        </authorList>
    </citation>
    <scope>NUCLEOTIDE SEQUENCE</scope>
    <source>
        <strain evidence="1">CGMCC 1.7086</strain>
    </source>
</reference>
<organism evidence="1 2">
    <name type="scientific">Bowmanella pacifica</name>
    <dbReference type="NCBI Taxonomy" id="502051"/>
    <lineage>
        <taxon>Bacteria</taxon>
        <taxon>Pseudomonadati</taxon>
        <taxon>Pseudomonadota</taxon>
        <taxon>Gammaproteobacteria</taxon>
        <taxon>Alteromonadales</taxon>
        <taxon>Alteromonadaceae</taxon>
        <taxon>Bowmanella</taxon>
    </lineage>
</organism>
<proteinExistence type="predicted"/>
<gene>
    <name evidence="1" type="ORF">GCM10010982_06320</name>
</gene>
<reference evidence="1" key="2">
    <citation type="submission" date="2020-09" db="EMBL/GenBank/DDBJ databases">
        <authorList>
            <person name="Sun Q."/>
            <person name="Zhou Y."/>
        </authorList>
    </citation>
    <scope>NUCLEOTIDE SEQUENCE</scope>
    <source>
        <strain evidence="1">CGMCC 1.7086</strain>
    </source>
</reference>
<protein>
    <submittedName>
        <fullName evidence="1">Uncharacterized protein</fullName>
    </submittedName>
</protein>
<dbReference type="RefSeq" id="WP_188690160.1">
    <property type="nucleotide sequence ID" value="NZ_BMLS01000001.1"/>
</dbReference>
<keyword evidence="2" id="KW-1185">Reference proteome</keyword>
<dbReference type="Proteomes" id="UP000606935">
    <property type="component" value="Unassembled WGS sequence"/>
</dbReference>
<evidence type="ECO:0000313" key="1">
    <source>
        <dbReference type="EMBL" id="GGO65166.1"/>
    </source>
</evidence>
<dbReference type="EMBL" id="BMLS01000001">
    <property type="protein sequence ID" value="GGO65166.1"/>
    <property type="molecule type" value="Genomic_DNA"/>
</dbReference>
<evidence type="ECO:0000313" key="2">
    <source>
        <dbReference type="Proteomes" id="UP000606935"/>
    </source>
</evidence>